<evidence type="ECO:0000313" key="2">
    <source>
        <dbReference type="EMBL" id="SDG94967.1"/>
    </source>
</evidence>
<sequence length="639" mass="70695">MTSDVGWKFPFLNDGTREGFNVSAIDMFKSERLQALVREMIQNSLDAQDKTSDPVIVRFTLDTTSDLDDTGFDELARYFKAAHKLEHTQAGKSFYQRAIDQVADGHVTFLGVHDYNTRGLTGPTFDPPENPQSGPWLALVKGAGMTFKESSSALGSFGHGSRAPFAMSELRTLFYLSRIEHEGSLETRFQGKSILQSVPLTEVTGAPEWCVATGYFGIRTKCLPLTDGEVPRWAIQARPELDRDALSVGTSVYIPEPYGVEEEELLWAEVKLAVVANFYFAVLTNKLVVHLGEHERIDADSVAQAFDDVVETDLINILKPTDKVVERLESARTVRKKDLSGTLQLEDFGTINWYLRLDGVVGRHVGVARGNGMLITRAAEKLQRFPGLKPFDLFVCVSGDQGSELLRKLENPEHTEFAFDRISDMTERKSAEAAYYKFQSSVRSLLREHASIQIEEEVSVDDLDDWFRGDLGAGVDNEKGEPNRTLRIAFKKARSHRENRQTELTGDADTSGRGSNGGPGKHKSKGGTFPGDGSGSAKSALRTGLPVRNLRVVRTAPGSGVADVAFTPVDGTRKTLVLLRSGDSETERLEFRTEEEVAAGSAWRTSLEFTELSATARKHLRLVFHPADLDYAIEGRLEP</sequence>
<name>A0A1G7YF65_9MICO</name>
<gene>
    <name evidence="2" type="ORF">SAMN04489810_1732</name>
</gene>
<dbReference type="EMBL" id="LT629692">
    <property type="protein sequence ID" value="SDG94967.1"/>
    <property type="molecule type" value="Genomic_DNA"/>
</dbReference>
<proteinExistence type="predicted"/>
<feature type="region of interest" description="Disordered" evidence="1">
    <location>
        <begin position="490"/>
        <end position="541"/>
    </location>
</feature>
<keyword evidence="3" id="KW-1185">Reference proteome</keyword>
<organism evidence="2 3">
    <name type="scientific">Microbacterium pygmaeum</name>
    <dbReference type="NCBI Taxonomy" id="370764"/>
    <lineage>
        <taxon>Bacteria</taxon>
        <taxon>Bacillati</taxon>
        <taxon>Actinomycetota</taxon>
        <taxon>Actinomycetes</taxon>
        <taxon>Micrococcales</taxon>
        <taxon>Microbacteriaceae</taxon>
        <taxon>Microbacterium</taxon>
    </lineage>
</organism>
<dbReference type="OrthoDB" id="3267770at2"/>
<evidence type="ECO:0008006" key="4">
    <source>
        <dbReference type="Google" id="ProtNLM"/>
    </source>
</evidence>
<evidence type="ECO:0000313" key="3">
    <source>
        <dbReference type="Proteomes" id="UP000199009"/>
    </source>
</evidence>
<reference evidence="2 3" key="1">
    <citation type="submission" date="2016-10" db="EMBL/GenBank/DDBJ databases">
        <authorList>
            <person name="de Groot N.N."/>
        </authorList>
    </citation>
    <scope>NUCLEOTIDE SEQUENCE [LARGE SCALE GENOMIC DNA]</scope>
    <source>
        <strain evidence="2 3">DSM 23142</strain>
    </source>
</reference>
<dbReference type="STRING" id="370764.SAMN04489810_1732"/>
<evidence type="ECO:0000256" key="1">
    <source>
        <dbReference type="SAM" id="MobiDB-lite"/>
    </source>
</evidence>
<protein>
    <recommendedName>
        <fullName evidence="4">Histidine kinase-, DNA gyrase B-, and HSP90-like ATPase</fullName>
    </recommendedName>
</protein>
<accession>A0A1G7YF65</accession>
<dbReference type="RefSeq" id="WP_157681821.1">
    <property type="nucleotide sequence ID" value="NZ_LT629692.1"/>
</dbReference>
<dbReference type="AlphaFoldDB" id="A0A1G7YF65"/>
<dbReference type="Proteomes" id="UP000199009">
    <property type="component" value="Chromosome I"/>
</dbReference>